<comment type="caution">
    <text evidence="1">The sequence shown here is derived from an EMBL/GenBank/DDBJ whole genome shotgun (WGS) entry which is preliminary data.</text>
</comment>
<proteinExistence type="predicted"/>
<evidence type="ECO:0000313" key="1">
    <source>
        <dbReference type="EMBL" id="KAI9433629.1"/>
    </source>
</evidence>
<dbReference type="EMBL" id="JAGFNK010001219">
    <property type="protein sequence ID" value="KAI9433629.1"/>
    <property type="molecule type" value="Genomic_DNA"/>
</dbReference>
<sequence>MAPFAATGGHNDFSKWLPELGYGGYIKYQLSHTLGIQADFLRGTLQGNDDKLWSGVTPPGPYQSFKTEIHWATSLSGVITIGNINWSQLHTAIQPYISLGGGAVNFNPTMTRKNTGTTVDFKSDGSSVTEFYIPVGIGIKANLSRSINLDLGYTMAYVDADNLDGYEASPYFADKFSYAHIGLEFALGNTTKPQLARHNAPAQLAKNMKDENDAMRASLAASEERYNRRLAEINTLRDNLNSMKIDSDGDGVADFFDKCPGTPQGIKVDGAGCPLPVTAPAKDTVIKVYNNTYVITEEDKKVVSEAIRNLEFDFGKASIRDRSLPYLDKVAAMMVKKGFSLKLAGHTDAIGSDAANMKLSKDRAESIKTYLVSQGVNNARIEAVGYGKMQPIATNKTEEGRQKNRRLTGEKYKKGILYWPLVQDKGHLVSSEINRSRMIASTPKPPYYAVIFTSLRTPEDAGYAEMSDRMVVLAQQQPGYLGHESAREGIGITVSYWESLEAIRNWKQHTEHLFAQQQGRAQWYSTYKTRICLVERDYGYRLCLVGTLIVTTYFVRAQNAFVFTPLKDDTIALAKTFAKVTEYYTGETKVLQGENKKYIADIYKERFDNVKEMFDKRELLTSSPEAIAYLNALTAEIIKANPVLQPLPIHFYFAKTADPNAASVGEGVIIFNIGLFTKLDNESQVVFILCHELAHLYLKHSDNSINKYVNTLYSKETQEKLSKIKNTEFQKREQLEKLLKGMTFTSKRHSRDHESEADSMGLVFMKNTNFDVHEALTCLVLLDSVDVDTFHTAGFLQQQFNSKEYPFKQRWTRKEEGLLGGYANLETDKELEDSLKTHPDCKIRIIALQAAVNQYRDVTRKKDMVDKAAFYHLQQVLPYETVWYYYTSSQYSLCLFNALEILNNKPGDPFLIAIIGKAFNGIAAAQKNHTFSKVADMPAPYRKENYNTLLQFIQNMYIEEVATVNYYYLKQYETQLSSYNEYISAFETSKRFNKQ</sequence>
<reference evidence="1" key="1">
    <citation type="submission" date="2021-03" db="EMBL/GenBank/DDBJ databases">
        <title>Evolutionary priming and transition to the ectomycorrhizal habit in an iconic lineage of mushroom-forming fungi: is preadaptation a requirement?</title>
        <authorList>
            <consortium name="DOE Joint Genome Institute"/>
            <person name="Looney B.P."/>
            <person name="Miyauchi S."/>
            <person name="Morin E."/>
            <person name="Drula E."/>
            <person name="Courty P.E."/>
            <person name="Chicoki N."/>
            <person name="Fauchery L."/>
            <person name="Kohler A."/>
            <person name="Kuo A."/>
            <person name="LaButti K."/>
            <person name="Pangilinan J."/>
            <person name="Lipzen A."/>
            <person name="Riley R."/>
            <person name="Andreopoulos W."/>
            <person name="He G."/>
            <person name="Johnson J."/>
            <person name="Barry K.W."/>
            <person name="Grigoriev I.V."/>
            <person name="Nagy L."/>
            <person name="Hibbett D."/>
            <person name="Henrissat B."/>
            <person name="Matheny P.B."/>
            <person name="Labbe J."/>
            <person name="Martin A.F."/>
        </authorList>
    </citation>
    <scope>NUCLEOTIDE SEQUENCE</scope>
    <source>
        <strain evidence="1">BPL698</strain>
    </source>
</reference>
<dbReference type="Proteomes" id="UP001207468">
    <property type="component" value="Unassembled WGS sequence"/>
</dbReference>
<accession>A0ACC0TT47</accession>
<gene>
    <name evidence="1" type="ORF">F5148DRAFT_1295415</name>
</gene>
<keyword evidence="2" id="KW-1185">Reference proteome</keyword>
<name>A0ACC0TT47_9AGAM</name>
<evidence type="ECO:0000313" key="2">
    <source>
        <dbReference type="Proteomes" id="UP001207468"/>
    </source>
</evidence>
<protein>
    <submittedName>
        <fullName evidence="1">Uncharacterized protein</fullName>
    </submittedName>
</protein>
<organism evidence="1 2">
    <name type="scientific">Russula earlei</name>
    <dbReference type="NCBI Taxonomy" id="71964"/>
    <lineage>
        <taxon>Eukaryota</taxon>
        <taxon>Fungi</taxon>
        <taxon>Dikarya</taxon>
        <taxon>Basidiomycota</taxon>
        <taxon>Agaricomycotina</taxon>
        <taxon>Agaricomycetes</taxon>
        <taxon>Russulales</taxon>
        <taxon>Russulaceae</taxon>
        <taxon>Russula</taxon>
    </lineage>
</organism>